<dbReference type="RefSeq" id="WP_382361038.1">
    <property type="nucleotide sequence ID" value="NZ_JBHLWV010000012.1"/>
</dbReference>
<organism evidence="2 3">
    <name type="scientific">Gordonia phosphorivorans</name>
    <dbReference type="NCBI Taxonomy" id="1056982"/>
    <lineage>
        <taxon>Bacteria</taxon>
        <taxon>Bacillati</taxon>
        <taxon>Actinomycetota</taxon>
        <taxon>Actinomycetes</taxon>
        <taxon>Mycobacteriales</taxon>
        <taxon>Gordoniaceae</taxon>
        <taxon>Gordonia</taxon>
    </lineage>
</organism>
<keyword evidence="3" id="KW-1185">Reference proteome</keyword>
<keyword evidence="1" id="KW-1133">Transmembrane helix</keyword>
<feature type="transmembrane region" description="Helical" evidence="1">
    <location>
        <begin position="33"/>
        <end position="51"/>
    </location>
</feature>
<dbReference type="SUPFAM" id="SSF55874">
    <property type="entry name" value="ATPase domain of HSP90 chaperone/DNA topoisomerase II/histidine kinase"/>
    <property type="match status" value="1"/>
</dbReference>
<gene>
    <name evidence="2" type="ORF">ACFFJD_03550</name>
</gene>
<name>A0ABV6H4X8_9ACTN</name>
<dbReference type="Proteomes" id="UP001589783">
    <property type="component" value="Unassembled WGS sequence"/>
</dbReference>
<proteinExistence type="predicted"/>
<evidence type="ECO:0008006" key="4">
    <source>
        <dbReference type="Google" id="ProtNLM"/>
    </source>
</evidence>
<feature type="transmembrane region" description="Helical" evidence="1">
    <location>
        <begin position="151"/>
        <end position="170"/>
    </location>
</feature>
<evidence type="ECO:0000313" key="2">
    <source>
        <dbReference type="EMBL" id="MFC0313928.1"/>
    </source>
</evidence>
<feature type="transmembrane region" description="Helical" evidence="1">
    <location>
        <begin position="128"/>
        <end position="144"/>
    </location>
</feature>
<protein>
    <recommendedName>
        <fullName evidence="4">Signal transduction histidine kinase</fullName>
    </recommendedName>
</protein>
<evidence type="ECO:0000313" key="3">
    <source>
        <dbReference type="Proteomes" id="UP001589783"/>
    </source>
</evidence>
<comment type="caution">
    <text evidence="2">The sequence shown here is derived from an EMBL/GenBank/DDBJ whole genome shotgun (WGS) entry which is preliminary data.</text>
</comment>
<sequence length="420" mass="44223">MTSTDLPVRRAAGAPARRFGMHGVSSAGRIQRFGAFALAVGYGMLAVLALASYPHYRGVVEPWWPGTHLAGLLVCAAIWGVVGGANRPDWVGPAAVVSWAMCLASVLSWQPAWNGADLDLLGVADRPILQNIFLHLPAVALILARRSGWAVLALVSCVGIGAVGVGQLSYGRLDLELLMATLWSIGVTLVYLALVRAVMVAADRTDQERRRALRAARRGSWYIARDREGQRLDALVHDRIIALLAELDSGRSDAFTAEQARSVLDELADWESAADAELPGRALTGAEISTKLATAVSELGGASGVQIDLEEVPGAEYPFEAAVALSDAAVEAVRNARLHGGPAVTCLARIAVRADDVVVEVVDDGVGFEPQSLPPTAIGVPIAIGERMHRLPGGSSVVDSELGAGTRVRLAWHRAVAGVS</sequence>
<dbReference type="InterPro" id="IPR036890">
    <property type="entry name" value="HATPase_C_sf"/>
</dbReference>
<dbReference type="Gene3D" id="3.30.565.10">
    <property type="entry name" value="Histidine kinase-like ATPase, C-terminal domain"/>
    <property type="match status" value="1"/>
</dbReference>
<feature type="transmembrane region" description="Helical" evidence="1">
    <location>
        <begin position="182"/>
        <end position="202"/>
    </location>
</feature>
<feature type="transmembrane region" description="Helical" evidence="1">
    <location>
        <begin position="90"/>
        <end position="108"/>
    </location>
</feature>
<accession>A0ABV6H4X8</accession>
<keyword evidence="1" id="KW-0812">Transmembrane</keyword>
<dbReference type="EMBL" id="JBHLWV010000012">
    <property type="protein sequence ID" value="MFC0313928.1"/>
    <property type="molecule type" value="Genomic_DNA"/>
</dbReference>
<evidence type="ECO:0000256" key="1">
    <source>
        <dbReference type="SAM" id="Phobius"/>
    </source>
</evidence>
<reference evidence="2 3" key="1">
    <citation type="submission" date="2024-09" db="EMBL/GenBank/DDBJ databases">
        <authorList>
            <person name="Sun Q."/>
            <person name="Mori K."/>
        </authorList>
    </citation>
    <scope>NUCLEOTIDE SEQUENCE [LARGE SCALE GENOMIC DNA]</scope>
    <source>
        <strain evidence="2 3">CCM 7957</strain>
    </source>
</reference>
<feature type="transmembrane region" description="Helical" evidence="1">
    <location>
        <begin position="63"/>
        <end position="83"/>
    </location>
</feature>
<keyword evidence="1" id="KW-0472">Membrane</keyword>